<dbReference type="SUPFAM" id="SSF51905">
    <property type="entry name" value="FAD/NAD(P)-binding domain"/>
    <property type="match status" value="1"/>
</dbReference>
<dbReference type="OrthoDB" id="5278911at2759"/>
<accession>A0A8H6W196</accession>
<dbReference type="GO" id="GO:0004497">
    <property type="term" value="F:monooxygenase activity"/>
    <property type="evidence" value="ECO:0007669"/>
    <property type="project" value="UniProtKB-KW"/>
</dbReference>
<gene>
    <name evidence="5" type="ORF">MIND_00695800</name>
</gene>
<dbReference type="InterPro" id="IPR036188">
    <property type="entry name" value="FAD/NAD-bd_sf"/>
</dbReference>
<dbReference type="EMBL" id="JACAZF010000006">
    <property type="protein sequence ID" value="KAF7301307.1"/>
    <property type="molecule type" value="Genomic_DNA"/>
</dbReference>
<dbReference type="GO" id="GO:0140907">
    <property type="term" value="F:flavin-dependent halogenase activity"/>
    <property type="evidence" value="ECO:0007669"/>
    <property type="project" value="UniProtKB-ARBA"/>
</dbReference>
<evidence type="ECO:0000256" key="1">
    <source>
        <dbReference type="ARBA" id="ARBA00005706"/>
    </source>
</evidence>
<name>A0A8H6W196_9AGAR</name>
<evidence type="ECO:0008006" key="7">
    <source>
        <dbReference type="Google" id="ProtNLM"/>
    </source>
</evidence>
<protein>
    <recommendedName>
        <fullName evidence="7">FAD/NAD(P)-binding domain-containing protein</fullName>
    </recommendedName>
</protein>
<organism evidence="5 6">
    <name type="scientific">Mycena indigotica</name>
    <dbReference type="NCBI Taxonomy" id="2126181"/>
    <lineage>
        <taxon>Eukaryota</taxon>
        <taxon>Fungi</taxon>
        <taxon>Dikarya</taxon>
        <taxon>Basidiomycota</taxon>
        <taxon>Agaricomycotina</taxon>
        <taxon>Agaricomycetes</taxon>
        <taxon>Agaricomycetidae</taxon>
        <taxon>Agaricales</taxon>
        <taxon>Marasmiineae</taxon>
        <taxon>Mycenaceae</taxon>
        <taxon>Mycena</taxon>
    </lineage>
</organism>
<keyword evidence="3" id="KW-0503">Monooxygenase</keyword>
<dbReference type="InterPro" id="IPR050816">
    <property type="entry name" value="Flavin-dep_Halogenase_NPB"/>
</dbReference>
<reference evidence="5" key="1">
    <citation type="submission" date="2020-05" db="EMBL/GenBank/DDBJ databases">
        <title>Mycena genomes resolve the evolution of fungal bioluminescence.</title>
        <authorList>
            <person name="Tsai I.J."/>
        </authorList>
    </citation>
    <scope>NUCLEOTIDE SEQUENCE</scope>
    <source>
        <strain evidence="5">171206Taipei</strain>
    </source>
</reference>
<dbReference type="Pfam" id="PF04820">
    <property type="entry name" value="Trp_halogenase"/>
    <property type="match status" value="1"/>
</dbReference>
<proteinExistence type="inferred from homology"/>
<dbReference type="GeneID" id="59346179"/>
<evidence type="ECO:0000313" key="6">
    <source>
        <dbReference type="Proteomes" id="UP000636479"/>
    </source>
</evidence>
<sequence>MPFILPKTTFRDRQAANPNWTETELLNSGNAHSEPAAENDVTIVGGGIHGLMYAIHARKVHPEAKLNISLFEKAARPQWKIGESTLPHFAQWTKSAGMAADYLLRFFGLHSGLEFFFLDRNDPDAYTAWCNNGPPPFLAPGYQLQRSMSELVFTVFAQRLGVNVWHGHAADIQNTVLSQEGDTVPIIRQSDKTQTVVAKSPLVVDGTGRFRQYASKAARLRRFENFNTDAFFAYWEGTNENEVPKELEGFEGGHTSHICFPEGWMYLIRMLSWHDSPMAGLLDMINYMLDHAELGTPHDELPSSAELCEMFGCKMKWIWSIGYACRDDTAYPADLASYGSVDAERRFNFITKKYKKLGDVMRHFTLLPDYHGPGTTWYIRKQLTYQSQVVSGPGWVTIGDGIGFTNPLLSPGINAGMASTTFAAELTAAALKTKTEEERIAVWKQYDDYCAAAVPSLNQMNQFLYLTFMHPLLGPRIGFLWTIMLGHALPRYGLPRTAFTVDLKNFASYATKWLWGSQVPDWVKVAEYCTAKLMPLDLNKTVPQEVVDDLIAFSEKVKDEALAAGPGYILGFPFRYEGEYRGFGPMLEWDPVKYKAQDRYQSQCHACLTWLPCRGDWRKCSACGVMRPLEDCEILWNGRPSDFELSKFAMIAPNYKSVGQVLVDYVKDREMSCMCEKPMDDMMEKPMMNGNGKMHMENGMM</sequence>
<evidence type="ECO:0000313" key="5">
    <source>
        <dbReference type="EMBL" id="KAF7301307.1"/>
    </source>
</evidence>
<dbReference type="Proteomes" id="UP000636479">
    <property type="component" value="Unassembled WGS sequence"/>
</dbReference>
<dbReference type="RefSeq" id="XP_037219307.1">
    <property type="nucleotide sequence ID" value="XM_037363663.1"/>
</dbReference>
<dbReference type="InterPro" id="IPR006905">
    <property type="entry name" value="Flavin_halogenase"/>
</dbReference>
<dbReference type="PANTHER" id="PTHR43747">
    <property type="entry name" value="FAD-BINDING PROTEIN"/>
    <property type="match status" value="1"/>
</dbReference>
<evidence type="ECO:0000256" key="3">
    <source>
        <dbReference type="ARBA" id="ARBA00023033"/>
    </source>
</evidence>
<comment type="similarity">
    <text evidence="1">Belongs to the flavin-dependent halogenase family.</text>
</comment>
<evidence type="ECO:0000256" key="4">
    <source>
        <dbReference type="ARBA" id="ARBA00049364"/>
    </source>
</evidence>
<dbReference type="AlphaFoldDB" id="A0A8H6W196"/>
<keyword evidence="2" id="KW-0560">Oxidoreductase</keyword>
<comment type="caution">
    <text evidence="5">The sequence shown here is derived from an EMBL/GenBank/DDBJ whole genome shotgun (WGS) entry which is preliminary data.</text>
</comment>
<dbReference type="PANTHER" id="PTHR43747:SF5">
    <property type="entry name" value="FAD-BINDING DOMAIN-CONTAINING PROTEIN"/>
    <property type="match status" value="1"/>
</dbReference>
<dbReference type="Gene3D" id="3.50.50.60">
    <property type="entry name" value="FAD/NAD(P)-binding domain"/>
    <property type="match status" value="1"/>
</dbReference>
<comment type="catalytic activity">
    <reaction evidence="4">
        <text>melleolide F + FADH2 + chloride + O2 = 6'-chloromelleolide F + FAD + 2 H2O + H(+)</text>
        <dbReference type="Rhea" id="RHEA:67160"/>
        <dbReference type="ChEBI" id="CHEBI:15377"/>
        <dbReference type="ChEBI" id="CHEBI:15378"/>
        <dbReference type="ChEBI" id="CHEBI:15379"/>
        <dbReference type="ChEBI" id="CHEBI:17996"/>
        <dbReference type="ChEBI" id="CHEBI:57692"/>
        <dbReference type="ChEBI" id="CHEBI:58307"/>
        <dbReference type="ChEBI" id="CHEBI:167712"/>
        <dbReference type="ChEBI" id="CHEBI:167713"/>
    </reaction>
    <physiologicalReaction direction="left-to-right" evidence="4">
        <dbReference type="Rhea" id="RHEA:67161"/>
    </physiologicalReaction>
</comment>
<dbReference type="GO" id="GO:0044550">
    <property type="term" value="P:secondary metabolite biosynthetic process"/>
    <property type="evidence" value="ECO:0007669"/>
    <property type="project" value="UniProtKB-ARBA"/>
</dbReference>
<keyword evidence="6" id="KW-1185">Reference proteome</keyword>
<evidence type="ECO:0000256" key="2">
    <source>
        <dbReference type="ARBA" id="ARBA00023002"/>
    </source>
</evidence>